<proteinExistence type="predicted"/>
<dbReference type="EMBL" id="JABWTA010000001">
    <property type="protein sequence ID" value="NVE94645.1"/>
    <property type="molecule type" value="Genomic_DNA"/>
</dbReference>
<reference evidence="2 3" key="1">
    <citation type="submission" date="2020-06" db="EMBL/GenBank/DDBJ databases">
        <title>Altererythrobacter lutimaris sp. nov., a marine bacterium isolated from a tidal flat.</title>
        <authorList>
            <person name="Kim D."/>
            <person name="Yoo Y."/>
            <person name="Kim J.-J."/>
        </authorList>
    </citation>
    <scope>NUCLEOTIDE SEQUENCE [LARGE SCALE GENOMIC DNA]</scope>
    <source>
        <strain evidence="2 3">JGD-16</strain>
    </source>
</reference>
<protein>
    <recommendedName>
        <fullName evidence="4">TraB/GumN family protein</fullName>
    </recommendedName>
</protein>
<keyword evidence="1" id="KW-0732">Signal</keyword>
<accession>A0A850HBK5</accession>
<sequence>MTFSKNFASLASFGALILSAITTPLHAQSSDDASEIAGGKTRVLVLGTPHLAGNDEIGTDDLAPLLDRLENFAPETIAIEAVPGQTCELIRVHAPIYPGVADRYCPDPAAAREFLGFDAGSAEVSLVGTLMELPANESPDTATRRKLAGLFLATGDPWSAAMHWGQLAPDNRGEGEDISAEMKAQLDTRLTSKNENLSIAGALGNRLGHSRLYLMDDHSADAIMIFGDPEIGSVLQGIWGRASEEALAFKSQSDALLTEEGQILAYYRLINSEPYQAMTKSVDFGAAARSSEADNAARTYVAWWHARNLKMAANIVEAFGNKPGSNVLVITGASHKAYLDQILVLFETVELVDVDDILAE</sequence>
<name>A0A850HBK5_9SPHN</name>
<dbReference type="RefSeq" id="WP_176272900.1">
    <property type="nucleotide sequence ID" value="NZ_JABWTA010000001.1"/>
</dbReference>
<feature type="chain" id="PRO_5032926261" description="TraB/GumN family protein" evidence="1">
    <location>
        <begin position="28"/>
        <end position="360"/>
    </location>
</feature>
<dbReference type="InterPro" id="IPR043749">
    <property type="entry name" value="DUF5694"/>
</dbReference>
<evidence type="ECO:0000256" key="1">
    <source>
        <dbReference type="SAM" id="SignalP"/>
    </source>
</evidence>
<dbReference type="Pfam" id="PF18950">
    <property type="entry name" value="DUF5694"/>
    <property type="match status" value="1"/>
</dbReference>
<gene>
    <name evidence="2" type="ORF">HUO12_07005</name>
</gene>
<keyword evidence="3" id="KW-1185">Reference proteome</keyword>
<evidence type="ECO:0008006" key="4">
    <source>
        <dbReference type="Google" id="ProtNLM"/>
    </source>
</evidence>
<evidence type="ECO:0000313" key="2">
    <source>
        <dbReference type="EMBL" id="NVE94645.1"/>
    </source>
</evidence>
<comment type="caution">
    <text evidence="2">The sequence shown here is derived from an EMBL/GenBank/DDBJ whole genome shotgun (WGS) entry which is preliminary data.</text>
</comment>
<dbReference type="Proteomes" id="UP000546031">
    <property type="component" value="Unassembled WGS sequence"/>
</dbReference>
<dbReference type="AlphaFoldDB" id="A0A850HBK5"/>
<organism evidence="2 3">
    <name type="scientific">Altererythrobacter lutimaris</name>
    <dbReference type="NCBI Taxonomy" id="2743979"/>
    <lineage>
        <taxon>Bacteria</taxon>
        <taxon>Pseudomonadati</taxon>
        <taxon>Pseudomonadota</taxon>
        <taxon>Alphaproteobacteria</taxon>
        <taxon>Sphingomonadales</taxon>
        <taxon>Erythrobacteraceae</taxon>
        <taxon>Altererythrobacter</taxon>
    </lineage>
</organism>
<evidence type="ECO:0000313" key="3">
    <source>
        <dbReference type="Proteomes" id="UP000546031"/>
    </source>
</evidence>
<feature type="signal peptide" evidence="1">
    <location>
        <begin position="1"/>
        <end position="27"/>
    </location>
</feature>